<keyword evidence="1" id="KW-1185">Reference proteome</keyword>
<evidence type="ECO:0000313" key="2">
    <source>
        <dbReference type="WBParaSite" id="ACRNAN_scaffold13364.g8438.t1"/>
    </source>
</evidence>
<sequence length="68" mass="7919">MNAKMQRHYRHYSCDGVAATMSLDLFIVTSLRQRSWSRKTKHQSGIRTRNRVATKRTKPLLSHCTTEA</sequence>
<reference evidence="2" key="1">
    <citation type="submission" date="2022-11" db="UniProtKB">
        <authorList>
            <consortium name="WormBaseParasite"/>
        </authorList>
    </citation>
    <scope>IDENTIFICATION</scope>
</reference>
<evidence type="ECO:0000313" key="1">
    <source>
        <dbReference type="Proteomes" id="UP000887540"/>
    </source>
</evidence>
<dbReference type="WBParaSite" id="ACRNAN_scaffold13364.g8438.t1">
    <property type="protein sequence ID" value="ACRNAN_scaffold13364.g8438.t1"/>
    <property type="gene ID" value="ACRNAN_scaffold13364.g8438"/>
</dbReference>
<organism evidence="1 2">
    <name type="scientific">Acrobeloides nanus</name>
    <dbReference type="NCBI Taxonomy" id="290746"/>
    <lineage>
        <taxon>Eukaryota</taxon>
        <taxon>Metazoa</taxon>
        <taxon>Ecdysozoa</taxon>
        <taxon>Nematoda</taxon>
        <taxon>Chromadorea</taxon>
        <taxon>Rhabditida</taxon>
        <taxon>Tylenchina</taxon>
        <taxon>Cephalobomorpha</taxon>
        <taxon>Cephaloboidea</taxon>
        <taxon>Cephalobidae</taxon>
        <taxon>Acrobeloides</taxon>
    </lineage>
</organism>
<protein>
    <submittedName>
        <fullName evidence="2">Uncharacterized protein</fullName>
    </submittedName>
</protein>
<accession>A0A914CSP5</accession>
<dbReference type="AlphaFoldDB" id="A0A914CSP5"/>
<proteinExistence type="predicted"/>
<dbReference type="Proteomes" id="UP000887540">
    <property type="component" value="Unplaced"/>
</dbReference>
<name>A0A914CSP5_9BILA</name>